<dbReference type="AlphaFoldDB" id="A0A3L7AMQ9"/>
<dbReference type="OrthoDB" id="271711at2"/>
<evidence type="ECO:0000313" key="11">
    <source>
        <dbReference type="EMBL" id="RLP84686.1"/>
    </source>
</evidence>
<dbReference type="SUPFAM" id="SSF48179">
    <property type="entry name" value="6-phosphogluconate dehydrogenase C-terminal domain-like"/>
    <property type="match status" value="1"/>
</dbReference>
<dbReference type="Pfam" id="PF01232">
    <property type="entry name" value="Mannitol_dh"/>
    <property type="match status" value="1"/>
</dbReference>
<evidence type="ECO:0000256" key="4">
    <source>
        <dbReference type="ARBA" id="ARBA00023002"/>
    </source>
</evidence>
<evidence type="ECO:0000256" key="7">
    <source>
        <dbReference type="SAM" id="MobiDB-lite"/>
    </source>
</evidence>
<evidence type="ECO:0000256" key="2">
    <source>
        <dbReference type="ARBA" id="ARBA00012939"/>
    </source>
</evidence>
<comment type="similarity">
    <text evidence="1">Belongs to the mannitol dehydrogenase family.</text>
</comment>
<evidence type="ECO:0000259" key="8">
    <source>
        <dbReference type="Pfam" id="PF01232"/>
    </source>
</evidence>
<comment type="caution">
    <text evidence="10">The sequence shown here is derived from an EMBL/GenBank/DDBJ whole genome shotgun (WGS) entry which is preliminary data.</text>
</comment>
<dbReference type="Gene3D" id="1.10.1040.10">
    <property type="entry name" value="N-(1-d-carboxylethyl)-l-norvaline Dehydrogenase, domain 2"/>
    <property type="match status" value="1"/>
</dbReference>
<dbReference type="EMBL" id="RCUY01000001">
    <property type="protein sequence ID" value="RLP84686.1"/>
    <property type="molecule type" value="Genomic_DNA"/>
</dbReference>
<dbReference type="PANTHER" id="PTHR43362:SF1">
    <property type="entry name" value="MANNITOL DEHYDROGENASE 2-RELATED"/>
    <property type="match status" value="1"/>
</dbReference>
<feature type="domain" description="Mannitol dehydrogenase C-terminal" evidence="9">
    <location>
        <begin position="338"/>
        <end position="467"/>
    </location>
</feature>
<dbReference type="InterPro" id="IPR008927">
    <property type="entry name" value="6-PGluconate_DH-like_C_sf"/>
</dbReference>
<dbReference type="InterPro" id="IPR013328">
    <property type="entry name" value="6PGD_dom2"/>
</dbReference>
<protein>
    <recommendedName>
        <fullName evidence="3">Mannitol-1-phosphate 5-dehydrogenase</fullName>
        <ecNumber evidence="2">1.1.1.17</ecNumber>
    </recommendedName>
</protein>
<proteinExistence type="inferred from homology"/>
<evidence type="ECO:0000256" key="6">
    <source>
        <dbReference type="ARBA" id="ARBA00048615"/>
    </source>
</evidence>
<dbReference type="InterPro" id="IPR023027">
    <property type="entry name" value="Mannitol_DH_CS"/>
</dbReference>
<reference evidence="10 12" key="1">
    <citation type="submission" date="2018-10" db="EMBL/GenBank/DDBJ databases">
        <authorList>
            <person name="Li J."/>
        </authorList>
    </citation>
    <scope>NUCLEOTIDE SEQUENCE [LARGE SCALE GENOMIC DNA]</scope>
    <source>
        <strain evidence="10 12">JCM 11654</strain>
    </source>
</reference>
<feature type="compositionally biased region" description="Low complexity" evidence="7">
    <location>
        <begin position="1"/>
        <end position="31"/>
    </location>
</feature>
<evidence type="ECO:0000259" key="9">
    <source>
        <dbReference type="Pfam" id="PF08125"/>
    </source>
</evidence>
<dbReference type="GO" id="GO:0008926">
    <property type="term" value="F:mannitol-1-phosphate 5-dehydrogenase activity"/>
    <property type="evidence" value="ECO:0007669"/>
    <property type="project" value="UniProtKB-EC"/>
</dbReference>
<evidence type="ECO:0000313" key="12">
    <source>
        <dbReference type="Proteomes" id="UP000269438"/>
    </source>
</evidence>
<feature type="region of interest" description="Disordered" evidence="7">
    <location>
        <begin position="191"/>
        <end position="211"/>
    </location>
</feature>
<evidence type="ECO:0000256" key="1">
    <source>
        <dbReference type="ARBA" id="ARBA00006541"/>
    </source>
</evidence>
<dbReference type="InterPro" id="IPR013131">
    <property type="entry name" value="Mannitol_DH_N"/>
</dbReference>
<dbReference type="EC" id="1.1.1.17" evidence="2"/>
<dbReference type="EMBL" id="RCUY01000011">
    <property type="protein sequence ID" value="RLP80901.1"/>
    <property type="molecule type" value="Genomic_DNA"/>
</dbReference>
<evidence type="ECO:0000256" key="5">
    <source>
        <dbReference type="ARBA" id="ARBA00023027"/>
    </source>
</evidence>
<dbReference type="InterPro" id="IPR036291">
    <property type="entry name" value="NAD(P)-bd_dom_sf"/>
</dbReference>
<comment type="catalytic activity">
    <reaction evidence="6">
        <text>D-mannitol 1-phosphate + NAD(+) = beta-D-fructose 6-phosphate + NADH + H(+)</text>
        <dbReference type="Rhea" id="RHEA:19661"/>
        <dbReference type="ChEBI" id="CHEBI:15378"/>
        <dbReference type="ChEBI" id="CHEBI:57540"/>
        <dbReference type="ChEBI" id="CHEBI:57634"/>
        <dbReference type="ChEBI" id="CHEBI:57945"/>
        <dbReference type="ChEBI" id="CHEBI:61381"/>
        <dbReference type="EC" id="1.1.1.17"/>
    </reaction>
</comment>
<feature type="domain" description="Mannitol dehydrogenase N-terminal" evidence="8">
    <location>
        <begin position="60"/>
        <end position="328"/>
    </location>
</feature>
<keyword evidence="4" id="KW-0560">Oxidoreductase</keyword>
<accession>A0A3L7AMQ9</accession>
<dbReference type="Proteomes" id="UP000269438">
    <property type="component" value="Unassembled WGS sequence"/>
</dbReference>
<organism evidence="10 12">
    <name type="scientific">Mycetocola lacteus</name>
    <dbReference type="NCBI Taxonomy" id="76637"/>
    <lineage>
        <taxon>Bacteria</taxon>
        <taxon>Bacillati</taxon>
        <taxon>Actinomycetota</taxon>
        <taxon>Actinomycetes</taxon>
        <taxon>Micrococcales</taxon>
        <taxon>Microbacteriaceae</taxon>
        <taxon>Mycetocola</taxon>
    </lineage>
</organism>
<dbReference type="PANTHER" id="PTHR43362">
    <property type="entry name" value="MANNITOL DEHYDROGENASE DSF1-RELATED"/>
    <property type="match status" value="1"/>
</dbReference>
<dbReference type="Gene3D" id="3.40.50.720">
    <property type="entry name" value="NAD(P)-binding Rossmann-like Domain"/>
    <property type="match status" value="1"/>
</dbReference>
<keyword evidence="5" id="KW-0520">NAD</keyword>
<dbReference type="PROSITE" id="PS00974">
    <property type="entry name" value="MANNITOL_DHGENASE"/>
    <property type="match status" value="1"/>
</dbReference>
<evidence type="ECO:0000313" key="10">
    <source>
        <dbReference type="EMBL" id="RLP80901.1"/>
    </source>
</evidence>
<dbReference type="InterPro" id="IPR013118">
    <property type="entry name" value="Mannitol_DH_C"/>
</dbReference>
<dbReference type="Pfam" id="PF08125">
    <property type="entry name" value="Mannitol_dh_C"/>
    <property type="match status" value="1"/>
</dbReference>
<gene>
    <name evidence="11" type="ORF">D9V34_01420</name>
    <name evidence="10" type="ORF">D9V34_13715</name>
</gene>
<dbReference type="InterPro" id="IPR050988">
    <property type="entry name" value="Mannitol_DH/Oxidoreductase"/>
</dbReference>
<sequence>MTAGSPSRTSPPRSRLSSAPPRTSPTCAAWSRPRRRVRVTSSAAAGDRVPTRTRPHPRIRIAHLGLGAFHRAHQAWYTELVQRENPGDWGIESFTGRSPAQAEILAAQDGVFTLVVRAASGDTYERVESIARASDGNDTARWRARLADPDTAILSLTITEAGYRRGPDGTLNLADPDVAADIEVLRAAVSASNPARDQGGPDGRRAASAPGCVSAPGRIVDGLRARRDADAGPIAILSCDNLADNGAVTRAVVLDLATRVDPALAAWIRDNVSFVSSMVDRITPATTDADRREVAEHTGLADAAVIVTEPFAEWIIAGDFPAGRPAWEQAGVRFVDEIEPHERRKLWLLNAGHSMLAYAGLARGHRTVDAAFADPELAERLETLWSEAAEVLPQSEHEIDAARAALRERFSNPRIRHHLAQIALGGAHKLPPRIFDVVRARRAAGLGVGTSAIPIVEEWIAYLGQADTPDAESAPLGAGIEAGSLGVEDVLGILAPDLREVFGLQAIES</sequence>
<dbReference type="SUPFAM" id="SSF51735">
    <property type="entry name" value="NAD(P)-binding Rossmann-fold domains"/>
    <property type="match status" value="1"/>
</dbReference>
<dbReference type="GO" id="GO:0019594">
    <property type="term" value="P:mannitol metabolic process"/>
    <property type="evidence" value="ECO:0007669"/>
    <property type="project" value="InterPro"/>
</dbReference>
<feature type="region of interest" description="Disordered" evidence="7">
    <location>
        <begin position="1"/>
        <end position="53"/>
    </location>
</feature>
<evidence type="ECO:0000256" key="3">
    <source>
        <dbReference type="ARBA" id="ARBA00016219"/>
    </source>
</evidence>
<keyword evidence="12" id="KW-1185">Reference proteome</keyword>
<name>A0A3L7AMQ9_9MICO</name>